<dbReference type="EMBL" id="OX365764">
    <property type="protein sequence ID" value="CAI4039434.1"/>
    <property type="molecule type" value="Genomic_DNA"/>
</dbReference>
<evidence type="ECO:0000313" key="10">
    <source>
        <dbReference type="Proteomes" id="UP001161438"/>
    </source>
</evidence>
<dbReference type="GeneID" id="80918645"/>
<accession>A0AA35IYR5</accession>
<feature type="chain" id="PRO_5041480855" description="Peptidyl-prolyl cis-trans isomerase" evidence="7">
    <location>
        <begin position="21"/>
        <end position="205"/>
    </location>
</feature>
<evidence type="ECO:0000256" key="6">
    <source>
        <dbReference type="ARBA" id="ARBA00038340"/>
    </source>
</evidence>
<dbReference type="AlphaFoldDB" id="A0AA35IYR5"/>
<keyword evidence="10" id="KW-1185">Reference proteome</keyword>
<evidence type="ECO:0000256" key="3">
    <source>
        <dbReference type="ARBA" id="ARBA00022729"/>
    </source>
</evidence>
<protein>
    <recommendedName>
        <fullName evidence="7">Peptidyl-prolyl cis-trans isomerase</fullName>
        <shortName evidence="7">PPIase</shortName>
        <ecNumber evidence="7">5.2.1.8</ecNumber>
    </recommendedName>
</protein>
<dbReference type="GO" id="GO:0005783">
    <property type="term" value="C:endoplasmic reticulum"/>
    <property type="evidence" value="ECO:0007669"/>
    <property type="project" value="TreeGrafter"/>
</dbReference>
<keyword evidence="4 7" id="KW-0697">Rotamase</keyword>
<dbReference type="InterPro" id="IPR020892">
    <property type="entry name" value="Cyclophilin-type_PPIase_CS"/>
</dbReference>
<evidence type="ECO:0000259" key="8">
    <source>
        <dbReference type="PROSITE" id="PS50072"/>
    </source>
</evidence>
<dbReference type="Pfam" id="PF00160">
    <property type="entry name" value="Pro_isomerase"/>
    <property type="match status" value="1"/>
</dbReference>
<gene>
    <name evidence="9" type="primary">SMKI08G1000</name>
    <name evidence="9" type="ORF">SMKI_08G1000</name>
</gene>
<organism evidence="9 10">
    <name type="scientific">Saccharomyces mikatae IFO 1815</name>
    <dbReference type="NCBI Taxonomy" id="226126"/>
    <lineage>
        <taxon>Eukaryota</taxon>
        <taxon>Fungi</taxon>
        <taxon>Dikarya</taxon>
        <taxon>Ascomycota</taxon>
        <taxon>Saccharomycotina</taxon>
        <taxon>Saccharomycetes</taxon>
        <taxon>Saccharomycetales</taxon>
        <taxon>Saccharomycetaceae</taxon>
        <taxon>Saccharomyces</taxon>
    </lineage>
</organism>
<evidence type="ECO:0000256" key="7">
    <source>
        <dbReference type="RuleBase" id="RU363019"/>
    </source>
</evidence>
<evidence type="ECO:0000256" key="2">
    <source>
        <dbReference type="ARBA" id="ARBA00002388"/>
    </source>
</evidence>
<dbReference type="SUPFAM" id="SSF50891">
    <property type="entry name" value="Cyclophilin-like"/>
    <property type="match status" value="1"/>
</dbReference>
<proteinExistence type="inferred from homology"/>
<dbReference type="GO" id="GO:0006457">
    <property type="term" value="P:protein folding"/>
    <property type="evidence" value="ECO:0007669"/>
    <property type="project" value="InterPro"/>
</dbReference>
<name>A0AA35IYR5_SACMI</name>
<dbReference type="InterPro" id="IPR024936">
    <property type="entry name" value="Cyclophilin-type_PPIase"/>
</dbReference>
<evidence type="ECO:0000256" key="5">
    <source>
        <dbReference type="ARBA" id="ARBA00023235"/>
    </source>
</evidence>
<comment type="catalytic activity">
    <reaction evidence="1 7">
        <text>[protein]-peptidylproline (omega=180) = [protein]-peptidylproline (omega=0)</text>
        <dbReference type="Rhea" id="RHEA:16237"/>
        <dbReference type="Rhea" id="RHEA-COMP:10747"/>
        <dbReference type="Rhea" id="RHEA-COMP:10748"/>
        <dbReference type="ChEBI" id="CHEBI:83833"/>
        <dbReference type="ChEBI" id="CHEBI:83834"/>
        <dbReference type="EC" id="5.2.1.8"/>
    </reaction>
</comment>
<dbReference type="PROSITE" id="PS00170">
    <property type="entry name" value="CSA_PPIASE_1"/>
    <property type="match status" value="1"/>
</dbReference>
<comment type="function">
    <text evidence="2 7">PPIases accelerate the folding of proteins. It catalyzes the cis-trans isomerization of proline imidic peptide bonds in oligopeptides.</text>
</comment>
<comment type="similarity">
    <text evidence="6">Belongs to the cyclophilin-type PPIase family. PPIase B subfamily.</text>
</comment>
<dbReference type="RefSeq" id="XP_056082549.1">
    <property type="nucleotide sequence ID" value="XM_056222904.1"/>
</dbReference>
<feature type="domain" description="PPIase cyclophilin-type" evidence="8">
    <location>
        <begin position="39"/>
        <end position="198"/>
    </location>
</feature>
<dbReference type="PRINTS" id="PR00153">
    <property type="entry name" value="CSAPPISMRASE"/>
</dbReference>
<dbReference type="PANTHER" id="PTHR11071">
    <property type="entry name" value="PEPTIDYL-PROLYL CIS-TRANS ISOMERASE"/>
    <property type="match status" value="1"/>
</dbReference>
<dbReference type="GO" id="GO:0000324">
    <property type="term" value="C:fungal-type vacuole"/>
    <property type="evidence" value="ECO:0007669"/>
    <property type="project" value="TreeGrafter"/>
</dbReference>
<dbReference type="PANTHER" id="PTHR11071:SF561">
    <property type="entry name" value="PEPTIDYL-PROLYL CIS-TRANS ISOMERASE D-RELATED"/>
    <property type="match status" value="1"/>
</dbReference>
<evidence type="ECO:0000313" key="9">
    <source>
        <dbReference type="EMBL" id="CAI4039434.1"/>
    </source>
</evidence>
<dbReference type="Gene3D" id="2.40.100.10">
    <property type="entry name" value="Cyclophilin-like"/>
    <property type="match status" value="1"/>
</dbReference>
<dbReference type="InterPro" id="IPR029000">
    <property type="entry name" value="Cyclophilin-like_dom_sf"/>
</dbReference>
<keyword evidence="5 7" id="KW-0413">Isomerase</keyword>
<dbReference type="FunFam" id="2.40.100.10:FF:000019">
    <property type="entry name" value="Peptidyl-prolyl cis-trans isomerase"/>
    <property type="match status" value="1"/>
</dbReference>
<dbReference type="PROSITE" id="PS50072">
    <property type="entry name" value="CSA_PPIASE_2"/>
    <property type="match status" value="1"/>
</dbReference>
<reference evidence="9" key="1">
    <citation type="submission" date="2022-10" db="EMBL/GenBank/DDBJ databases">
        <authorList>
            <person name="Byrne P K."/>
        </authorList>
    </citation>
    <scope>NUCLEOTIDE SEQUENCE</scope>
    <source>
        <strain evidence="9">IFO1815</strain>
    </source>
</reference>
<dbReference type="InterPro" id="IPR002130">
    <property type="entry name" value="Cyclophilin-type_PPIase_dom"/>
</dbReference>
<sequence length="205" mass="22857">MKLNGLWYWLLLLLSVNAIASNVGELIDEKEEVITQKVFFDINHGEEKVGRIVIGLYGKVCPKTAKNFYQLSIATDSKKGFIGSTFHRVIPNFMIQGGDFTRGTGVGGKSIYGDTFPDENFTLKHDRKGRLSMANRGKDTNGSQFFITTAQETSWLDGKHVVFGQVVDGMDVVNYIQHVSRDSQDKPLEPVKITNCGEWTSDLSS</sequence>
<dbReference type="Proteomes" id="UP001161438">
    <property type="component" value="Chromosome 8"/>
</dbReference>
<dbReference type="GO" id="GO:0016018">
    <property type="term" value="F:cyclosporin A binding"/>
    <property type="evidence" value="ECO:0007669"/>
    <property type="project" value="TreeGrafter"/>
</dbReference>
<dbReference type="PIRSF" id="PIRSF001467">
    <property type="entry name" value="Peptidylpro_ismrse"/>
    <property type="match status" value="1"/>
</dbReference>
<evidence type="ECO:0000256" key="1">
    <source>
        <dbReference type="ARBA" id="ARBA00000971"/>
    </source>
</evidence>
<feature type="signal peptide" evidence="7">
    <location>
        <begin position="1"/>
        <end position="20"/>
    </location>
</feature>
<keyword evidence="3 7" id="KW-0732">Signal</keyword>
<evidence type="ECO:0000256" key="4">
    <source>
        <dbReference type="ARBA" id="ARBA00023110"/>
    </source>
</evidence>
<dbReference type="EC" id="5.2.1.8" evidence="7"/>
<dbReference type="GO" id="GO:0003755">
    <property type="term" value="F:peptidyl-prolyl cis-trans isomerase activity"/>
    <property type="evidence" value="ECO:0007669"/>
    <property type="project" value="UniProtKB-UniRule"/>
</dbReference>